<sequence>MPSLKEPRSEAVVSQNGASTSIEHDKPYKVAIPEAPITEKRKPYVPGPDTDLIDAGTARATVAASQESPEGTKKDNWAQRHQHQTVIQQHVDFFDRDHDGVIWPMDTWIAFREWQFFWPIALFATFIIHAALSYPTMPGLLPDPFFRIIVANVHRNKHGSDSMTFDAEGRFRPQNFEDFFAKYDKDNKGGLTKGDIVTALRGQAFAFDLFGCSAASLEWLATYLLLWPKDGVMKKDDVRRVFDGSIFYEKAEQYNKQKLK</sequence>
<feature type="domain" description="EF-hand" evidence="4">
    <location>
        <begin position="171"/>
        <end position="206"/>
    </location>
</feature>
<evidence type="ECO:0000256" key="3">
    <source>
        <dbReference type="SAM" id="Phobius"/>
    </source>
</evidence>
<comment type="similarity">
    <text evidence="1">Belongs to the caleosin family.</text>
</comment>
<dbReference type="InterPro" id="IPR011992">
    <property type="entry name" value="EF-hand-dom_pair"/>
</dbReference>
<keyword evidence="3" id="KW-0812">Transmembrane</keyword>
<dbReference type="EMBL" id="QGMI01000797">
    <property type="protein sequence ID" value="TVY36687.1"/>
    <property type="molecule type" value="Genomic_DNA"/>
</dbReference>
<dbReference type="GO" id="GO:0005509">
    <property type="term" value="F:calcium ion binding"/>
    <property type="evidence" value="ECO:0007669"/>
    <property type="project" value="InterPro"/>
</dbReference>
<reference evidence="5 6" key="1">
    <citation type="submission" date="2018-05" db="EMBL/GenBank/DDBJ databases">
        <title>Genome sequencing and assembly of the regulated plant pathogen Lachnellula willkommii and related sister species for the development of diagnostic species identification markers.</title>
        <authorList>
            <person name="Giroux E."/>
            <person name="Bilodeau G."/>
        </authorList>
    </citation>
    <scope>NUCLEOTIDE SEQUENCE [LARGE SCALE GENOMIC DNA]</scope>
    <source>
        <strain evidence="5 6">CBS 160.35</strain>
    </source>
</reference>
<name>A0A8H8U770_9HELO</name>
<evidence type="ECO:0000313" key="6">
    <source>
        <dbReference type="Proteomes" id="UP000443090"/>
    </source>
</evidence>
<evidence type="ECO:0000313" key="5">
    <source>
        <dbReference type="EMBL" id="TVY36687.1"/>
    </source>
</evidence>
<dbReference type="AlphaFoldDB" id="A0A8H8U770"/>
<dbReference type="Proteomes" id="UP000443090">
    <property type="component" value="Unassembled WGS sequence"/>
</dbReference>
<accession>A0A8H8U770</accession>
<dbReference type="Pfam" id="PF05042">
    <property type="entry name" value="Caleosin"/>
    <property type="match status" value="1"/>
</dbReference>
<evidence type="ECO:0000256" key="1">
    <source>
        <dbReference type="ARBA" id="ARBA00006765"/>
    </source>
</evidence>
<keyword evidence="3" id="KW-1133">Transmembrane helix</keyword>
<evidence type="ECO:0000259" key="4">
    <source>
        <dbReference type="PROSITE" id="PS50222"/>
    </source>
</evidence>
<dbReference type="PANTHER" id="PTHR31495">
    <property type="entry name" value="PEROXYGENASE 3-RELATED"/>
    <property type="match status" value="1"/>
</dbReference>
<feature type="region of interest" description="Disordered" evidence="2">
    <location>
        <begin position="1"/>
        <end position="30"/>
    </location>
</feature>
<keyword evidence="3" id="KW-0472">Membrane</keyword>
<comment type="caution">
    <text evidence="5">The sequence shown here is derived from an EMBL/GenBank/DDBJ whole genome shotgun (WGS) entry which is preliminary data.</text>
</comment>
<dbReference type="PANTHER" id="PTHR31495:SF0">
    <property type="entry name" value="BINDING PROTEIN CALEOSIN, PUTATIVE (AFU_ORTHOLOGUE AFUA_5G13750)-RELATED"/>
    <property type="match status" value="1"/>
</dbReference>
<evidence type="ECO:0000256" key="2">
    <source>
        <dbReference type="SAM" id="MobiDB-lite"/>
    </source>
</evidence>
<feature type="transmembrane region" description="Helical" evidence="3">
    <location>
        <begin position="116"/>
        <end position="134"/>
    </location>
</feature>
<dbReference type="PROSITE" id="PS50222">
    <property type="entry name" value="EF_HAND_2"/>
    <property type="match status" value="1"/>
</dbReference>
<dbReference type="InterPro" id="IPR007736">
    <property type="entry name" value="Caleosin-related"/>
</dbReference>
<dbReference type="InterPro" id="IPR002048">
    <property type="entry name" value="EF_hand_dom"/>
</dbReference>
<organism evidence="5 6">
    <name type="scientific">Lachnellula occidentalis</name>
    <dbReference type="NCBI Taxonomy" id="215460"/>
    <lineage>
        <taxon>Eukaryota</taxon>
        <taxon>Fungi</taxon>
        <taxon>Dikarya</taxon>
        <taxon>Ascomycota</taxon>
        <taxon>Pezizomycotina</taxon>
        <taxon>Leotiomycetes</taxon>
        <taxon>Helotiales</taxon>
        <taxon>Lachnaceae</taxon>
        <taxon>Lachnellula</taxon>
    </lineage>
</organism>
<proteinExistence type="inferred from homology"/>
<feature type="transmembrane region" description="Helical" evidence="3">
    <location>
        <begin position="204"/>
        <end position="226"/>
    </location>
</feature>
<feature type="compositionally biased region" description="Polar residues" evidence="2">
    <location>
        <begin position="12"/>
        <end position="21"/>
    </location>
</feature>
<keyword evidence="6" id="KW-1185">Reference proteome</keyword>
<gene>
    <name evidence="5" type="primary">PXG</name>
    <name evidence="5" type="ORF">LOCC1_G006058</name>
</gene>
<dbReference type="GO" id="GO:0004497">
    <property type="term" value="F:monooxygenase activity"/>
    <property type="evidence" value="ECO:0007669"/>
    <property type="project" value="TreeGrafter"/>
</dbReference>
<dbReference type="SUPFAM" id="SSF47473">
    <property type="entry name" value="EF-hand"/>
    <property type="match status" value="1"/>
</dbReference>
<dbReference type="OrthoDB" id="640742at2759"/>
<protein>
    <submittedName>
        <fullName evidence="5">Peroxygenase</fullName>
    </submittedName>
</protein>